<dbReference type="GO" id="GO:0005634">
    <property type="term" value="C:nucleus"/>
    <property type="evidence" value="ECO:0007669"/>
    <property type="project" value="TreeGrafter"/>
</dbReference>
<evidence type="ECO:0000313" key="6">
    <source>
        <dbReference type="EMBL" id="KAG2226697.1"/>
    </source>
</evidence>
<keyword evidence="7" id="KW-1185">Reference proteome</keyword>
<accession>A0A8H7SCB4</accession>
<dbReference type="PANTHER" id="PTHR12400">
    <property type="entry name" value="INOSITOL POLYPHOSPHATE KINASE"/>
    <property type="match status" value="1"/>
</dbReference>
<dbReference type="InterPro" id="IPR005522">
    <property type="entry name" value="IPK"/>
</dbReference>
<feature type="region of interest" description="Disordered" evidence="5">
    <location>
        <begin position="279"/>
        <end position="308"/>
    </location>
</feature>
<dbReference type="GO" id="GO:0032958">
    <property type="term" value="P:inositol phosphate biosynthetic process"/>
    <property type="evidence" value="ECO:0007669"/>
    <property type="project" value="InterPro"/>
</dbReference>
<dbReference type="EC" id="2.7.-.-" evidence="4"/>
<gene>
    <name evidence="6" type="ORF">INT45_001044</name>
</gene>
<evidence type="ECO:0000256" key="2">
    <source>
        <dbReference type="ARBA" id="ARBA00022679"/>
    </source>
</evidence>
<evidence type="ECO:0000256" key="5">
    <source>
        <dbReference type="SAM" id="MobiDB-lite"/>
    </source>
</evidence>
<keyword evidence="2 4" id="KW-0808">Transferase</keyword>
<name>A0A8H7SCB4_9FUNG</name>
<comment type="similarity">
    <text evidence="1 4">Belongs to the inositol phosphokinase (IPK) family.</text>
</comment>
<dbReference type="Pfam" id="PF03770">
    <property type="entry name" value="IPK"/>
    <property type="match status" value="1"/>
</dbReference>
<evidence type="ECO:0000256" key="4">
    <source>
        <dbReference type="RuleBase" id="RU363090"/>
    </source>
</evidence>
<dbReference type="EMBL" id="JAEPRB010000014">
    <property type="protein sequence ID" value="KAG2226697.1"/>
    <property type="molecule type" value="Genomic_DNA"/>
</dbReference>
<dbReference type="AlphaFoldDB" id="A0A8H7SCB4"/>
<dbReference type="GO" id="GO:0046854">
    <property type="term" value="P:phosphatidylinositol phosphate biosynthetic process"/>
    <property type="evidence" value="ECO:0007669"/>
    <property type="project" value="TreeGrafter"/>
</dbReference>
<dbReference type="GO" id="GO:0008440">
    <property type="term" value="F:inositol-1,4,5-trisphosphate 3-kinase activity"/>
    <property type="evidence" value="ECO:0007669"/>
    <property type="project" value="TreeGrafter"/>
</dbReference>
<dbReference type="SUPFAM" id="SSF56104">
    <property type="entry name" value="SAICAR synthase-like"/>
    <property type="match status" value="1"/>
</dbReference>
<evidence type="ECO:0000313" key="7">
    <source>
        <dbReference type="Proteomes" id="UP000646827"/>
    </source>
</evidence>
<dbReference type="GO" id="GO:0000824">
    <property type="term" value="F:inositol-1,4,5,6-tetrakisphosphate 3-kinase activity"/>
    <property type="evidence" value="ECO:0007669"/>
    <property type="project" value="TreeGrafter"/>
</dbReference>
<feature type="compositionally biased region" description="Basic and acidic residues" evidence="5">
    <location>
        <begin position="279"/>
        <end position="291"/>
    </location>
</feature>
<dbReference type="GO" id="GO:0005737">
    <property type="term" value="C:cytoplasm"/>
    <property type="evidence" value="ECO:0007669"/>
    <property type="project" value="TreeGrafter"/>
</dbReference>
<protein>
    <recommendedName>
        <fullName evidence="4">Kinase</fullName>
        <ecNumber evidence="4">2.7.-.-</ecNumber>
    </recommendedName>
</protein>
<feature type="compositionally biased region" description="Acidic residues" evidence="5">
    <location>
        <begin position="292"/>
        <end position="303"/>
    </location>
</feature>
<evidence type="ECO:0000256" key="3">
    <source>
        <dbReference type="ARBA" id="ARBA00022777"/>
    </source>
</evidence>
<dbReference type="PANTHER" id="PTHR12400:SF103">
    <property type="entry name" value="INOSITOL POLYPHOSPHATE MULTIKINASE"/>
    <property type="match status" value="1"/>
</dbReference>
<reference evidence="6 7" key="1">
    <citation type="submission" date="2020-12" db="EMBL/GenBank/DDBJ databases">
        <title>Metabolic potential, ecology and presence of endohyphal bacteria is reflected in genomic diversity of Mucoromycotina.</title>
        <authorList>
            <person name="Muszewska A."/>
            <person name="Okrasinska A."/>
            <person name="Steczkiewicz K."/>
            <person name="Drgas O."/>
            <person name="Orlowska M."/>
            <person name="Perlinska-Lenart U."/>
            <person name="Aleksandrzak-Piekarczyk T."/>
            <person name="Szatraj K."/>
            <person name="Zielenkiewicz U."/>
            <person name="Pilsyk S."/>
            <person name="Malc E."/>
            <person name="Mieczkowski P."/>
            <person name="Kruszewska J.S."/>
            <person name="Biernat P."/>
            <person name="Pawlowska J."/>
        </authorList>
    </citation>
    <scope>NUCLEOTIDE SEQUENCE [LARGE SCALE GENOMIC DNA]</scope>
    <source>
        <strain evidence="6 7">CBS 142.35</strain>
    </source>
</reference>
<dbReference type="InterPro" id="IPR038286">
    <property type="entry name" value="IPK_sf"/>
</dbReference>
<organism evidence="6 7">
    <name type="scientific">Circinella minor</name>
    <dbReference type="NCBI Taxonomy" id="1195481"/>
    <lineage>
        <taxon>Eukaryota</taxon>
        <taxon>Fungi</taxon>
        <taxon>Fungi incertae sedis</taxon>
        <taxon>Mucoromycota</taxon>
        <taxon>Mucoromycotina</taxon>
        <taxon>Mucoromycetes</taxon>
        <taxon>Mucorales</taxon>
        <taxon>Lichtheimiaceae</taxon>
        <taxon>Circinella</taxon>
    </lineage>
</organism>
<proteinExistence type="inferred from homology"/>
<dbReference type="Gene3D" id="3.30.470.160">
    <property type="entry name" value="Inositol polyphosphate kinase"/>
    <property type="match status" value="1"/>
</dbReference>
<sequence>MASNAQLIKFDNQVAGHDRILQFSTNDLMVIKPSAQTEQRFYEDSQGDLEFRCWIPKCYGSLHAATDSELQLLEQQGEGLLEQQGAAQKFLTIDTQHLCLENLLNGFTRPCIMDFKIGSRLYEKDATEEKIIKMKENAKGTTIESLACRIAGMKVYDTTKGEWGIYGKQFGKSRTVDNMTDGLLAYFFPTSSYAYEEKDPIRTSLKDDKATITPKHISSNKMEWLLECFIEDVSSIREYLEQNPNIELIGASLLFIYEGDKTAADAVWKKMLEEDKKEKEVSNIVEKKDEDRENEEQEEEEEERPPMYDLRLIDFAHSSFKSQQETQDTGILKGLDNTILLLEECLERQKKEKL</sequence>
<dbReference type="Proteomes" id="UP000646827">
    <property type="component" value="Unassembled WGS sequence"/>
</dbReference>
<dbReference type="OrthoDB" id="338650at2759"/>
<evidence type="ECO:0000256" key="1">
    <source>
        <dbReference type="ARBA" id="ARBA00007374"/>
    </source>
</evidence>
<comment type="caution">
    <text evidence="6">The sequence shown here is derived from an EMBL/GenBank/DDBJ whole genome shotgun (WGS) entry which is preliminary data.</text>
</comment>
<keyword evidence="3 4" id="KW-0418">Kinase</keyword>